<organism evidence="1">
    <name type="scientific">marine sediment metagenome</name>
    <dbReference type="NCBI Taxonomy" id="412755"/>
    <lineage>
        <taxon>unclassified sequences</taxon>
        <taxon>metagenomes</taxon>
        <taxon>ecological metagenomes</taxon>
    </lineage>
</organism>
<protein>
    <recommendedName>
        <fullName evidence="2">LamG-like jellyroll fold domain-containing protein</fullName>
    </recommendedName>
</protein>
<name>A0A0F9IY30_9ZZZZ</name>
<dbReference type="SUPFAM" id="SSF49899">
    <property type="entry name" value="Concanavalin A-like lectins/glucanases"/>
    <property type="match status" value="1"/>
</dbReference>
<gene>
    <name evidence="1" type="ORF">LCGC14_1523370</name>
</gene>
<sequence length="256" mass="27548">MTDYLHFDGGSGAHVVASGYLGIAGEGIEQYDPRTAAFWIRTATQSGTANAVMYWGDANTEESEPEFQNRIRFNNGGRLQIFGKTSYRETQNGVADGTWHHLAFVYEGGSSQLESDRRTVRVRNFADADIYLDGVLNNGRWKEDGITNVQTSGQQDVVIGARPGLAGVFTDFFEGDLDEVAIWRAALPPAVVSGVYAGGVRGGVDLKSLPYHHALELWYSFDEPGDTAPNGSVTNLTPGFPFPGSGITGSGTSIVT</sequence>
<dbReference type="EMBL" id="LAZR01011332">
    <property type="protein sequence ID" value="KKM62274.1"/>
    <property type="molecule type" value="Genomic_DNA"/>
</dbReference>
<dbReference type="AlphaFoldDB" id="A0A0F9IY30"/>
<proteinExistence type="predicted"/>
<comment type="caution">
    <text evidence="1">The sequence shown here is derived from an EMBL/GenBank/DDBJ whole genome shotgun (WGS) entry which is preliminary data.</text>
</comment>
<evidence type="ECO:0000313" key="1">
    <source>
        <dbReference type="EMBL" id="KKM62274.1"/>
    </source>
</evidence>
<dbReference type="Gene3D" id="2.60.120.200">
    <property type="match status" value="1"/>
</dbReference>
<dbReference type="Pfam" id="PF13385">
    <property type="entry name" value="Laminin_G_3"/>
    <property type="match status" value="1"/>
</dbReference>
<evidence type="ECO:0008006" key="2">
    <source>
        <dbReference type="Google" id="ProtNLM"/>
    </source>
</evidence>
<dbReference type="InterPro" id="IPR013320">
    <property type="entry name" value="ConA-like_dom_sf"/>
</dbReference>
<reference evidence="1" key="1">
    <citation type="journal article" date="2015" name="Nature">
        <title>Complex archaea that bridge the gap between prokaryotes and eukaryotes.</title>
        <authorList>
            <person name="Spang A."/>
            <person name="Saw J.H."/>
            <person name="Jorgensen S.L."/>
            <person name="Zaremba-Niedzwiedzka K."/>
            <person name="Martijn J."/>
            <person name="Lind A.E."/>
            <person name="van Eijk R."/>
            <person name="Schleper C."/>
            <person name="Guy L."/>
            <person name="Ettema T.J."/>
        </authorList>
    </citation>
    <scope>NUCLEOTIDE SEQUENCE</scope>
</reference>
<accession>A0A0F9IY30</accession>